<dbReference type="EMBL" id="HACG01040186">
    <property type="protein sequence ID" value="CEK87051.1"/>
    <property type="molecule type" value="Transcribed_RNA"/>
</dbReference>
<sequence length="70" mass="7977">RVNLRAVIVGKYLTPTVEFDPVTLHLHSKCTNHYASEVPAFTNHLKTSELDVQNFKQQTALFPLQLNTQI</sequence>
<feature type="non-terminal residue" evidence="1">
    <location>
        <position position="1"/>
    </location>
</feature>
<proteinExistence type="predicted"/>
<gene>
    <name evidence="1" type="primary">ORF157036</name>
</gene>
<accession>A0A0B7B459</accession>
<name>A0A0B7B459_9EUPU</name>
<evidence type="ECO:0000313" key="1">
    <source>
        <dbReference type="EMBL" id="CEK87051.1"/>
    </source>
</evidence>
<reference evidence="1" key="1">
    <citation type="submission" date="2014-12" db="EMBL/GenBank/DDBJ databases">
        <title>Insight into the proteome of Arion vulgaris.</title>
        <authorList>
            <person name="Aradska J."/>
            <person name="Bulat T."/>
            <person name="Smidak R."/>
            <person name="Sarate P."/>
            <person name="Gangsoo J."/>
            <person name="Sialana F."/>
            <person name="Bilban M."/>
            <person name="Lubec G."/>
        </authorList>
    </citation>
    <scope>NUCLEOTIDE SEQUENCE</scope>
    <source>
        <tissue evidence="1">Skin</tissue>
    </source>
</reference>
<organism evidence="1">
    <name type="scientific">Arion vulgaris</name>
    <dbReference type="NCBI Taxonomy" id="1028688"/>
    <lineage>
        <taxon>Eukaryota</taxon>
        <taxon>Metazoa</taxon>
        <taxon>Spiralia</taxon>
        <taxon>Lophotrochozoa</taxon>
        <taxon>Mollusca</taxon>
        <taxon>Gastropoda</taxon>
        <taxon>Heterobranchia</taxon>
        <taxon>Euthyneura</taxon>
        <taxon>Panpulmonata</taxon>
        <taxon>Eupulmonata</taxon>
        <taxon>Stylommatophora</taxon>
        <taxon>Helicina</taxon>
        <taxon>Arionoidea</taxon>
        <taxon>Arionidae</taxon>
        <taxon>Arion</taxon>
    </lineage>
</organism>
<dbReference type="AlphaFoldDB" id="A0A0B7B459"/>
<protein>
    <submittedName>
        <fullName evidence="1">Uncharacterized protein</fullName>
    </submittedName>
</protein>